<dbReference type="EMBL" id="CP031223">
    <property type="protein sequence ID" value="QFG00634.1"/>
    <property type="molecule type" value="Genomic_DNA"/>
</dbReference>
<dbReference type="InterPro" id="IPR000182">
    <property type="entry name" value="GNAT_dom"/>
</dbReference>
<keyword evidence="3" id="KW-1185">Reference proteome</keyword>
<dbReference type="CDD" id="cd04301">
    <property type="entry name" value="NAT_SF"/>
    <property type="match status" value="1"/>
</dbReference>
<dbReference type="PROSITE" id="PS51186">
    <property type="entry name" value="GNAT"/>
    <property type="match status" value="1"/>
</dbReference>
<dbReference type="Pfam" id="PF13508">
    <property type="entry name" value="Acetyltransf_7"/>
    <property type="match status" value="1"/>
</dbReference>
<dbReference type="Gene3D" id="3.40.630.30">
    <property type="match status" value="1"/>
</dbReference>
<name>A0A5J6SSZ1_9BACI</name>
<keyword evidence="2" id="KW-0808">Transferase</keyword>
<dbReference type="KEGG" id="psyo:PB01_18575"/>
<dbReference type="Proteomes" id="UP000325517">
    <property type="component" value="Chromosome"/>
</dbReference>
<gene>
    <name evidence="2" type="ORF">PB01_18575</name>
</gene>
<dbReference type="OrthoDB" id="9812289at2"/>
<feature type="domain" description="N-acetyltransferase" evidence="1">
    <location>
        <begin position="12"/>
        <end position="151"/>
    </location>
</feature>
<accession>A0A5J6SSZ1</accession>
<protein>
    <submittedName>
        <fullName evidence="2">N-acetyltransferase</fullName>
    </submittedName>
</protein>
<evidence type="ECO:0000259" key="1">
    <source>
        <dbReference type="PROSITE" id="PS51186"/>
    </source>
</evidence>
<evidence type="ECO:0000313" key="3">
    <source>
        <dbReference type="Proteomes" id="UP000325517"/>
    </source>
</evidence>
<evidence type="ECO:0000313" key="2">
    <source>
        <dbReference type="EMBL" id="QFG00634.1"/>
    </source>
</evidence>
<organism evidence="2 3">
    <name type="scientific">Psychrobacillus glaciei</name>
    <dbReference type="NCBI Taxonomy" id="2283160"/>
    <lineage>
        <taxon>Bacteria</taxon>
        <taxon>Bacillati</taxon>
        <taxon>Bacillota</taxon>
        <taxon>Bacilli</taxon>
        <taxon>Bacillales</taxon>
        <taxon>Bacillaceae</taxon>
        <taxon>Psychrobacillus</taxon>
    </lineage>
</organism>
<reference evidence="2 3" key="1">
    <citation type="submission" date="2018-07" db="EMBL/GenBank/DDBJ databases">
        <title>Complete genome sequence of Psychrobacillus sp. PB01, isolated from iceberg, and comparative genome analysis of Psychrobacillus strains.</title>
        <authorList>
            <person name="Lee P.C."/>
        </authorList>
    </citation>
    <scope>NUCLEOTIDE SEQUENCE [LARGE SCALE GENOMIC DNA]</scope>
    <source>
        <strain evidence="2 3">PB01</strain>
    </source>
</reference>
<dbReference type="SUPFAM" id="SSF55729">
    <property type="entry name" value="Acyl-CoA N-acyltransferases (Nat)"/>
    <property type="match status" value="1"/>
</dbReference>
<dbReference type="RefSeq" id="WP_151701515.1">
    <property type="nucleotide sequence ID" value="NZ_CP031223.1"/>
</dbReference>
<proteinExistence type="predicted"/>
<dbReference type="GO" id="GO:0016747">
    <property type="term" value="F:acyltransferase activity, transferring groups other than amino-acyl groups"/>
    <property type="evidence" value="ECO:0007669"/>
    <property type="project" value="InterPro"/>
</dbReference>
<dbReference type="InterPro" id="IPR016181">
    <property type="entry name" value="Acyl_CoA_acyltransferase"/>
</dbReference>
<dbReference type="AlphaFoldDB" id="A0A5J6SSZ1"/>
<sequence length="151" mass="17508">MLNRNSHLEFLYFLTTPNSEILAGIMEVHEHVFEGAKLMEEELVEKENVLIFVAVDGIRVVGFKIGYKFSEDTFYSWLGGVHSDYRGKGIASELMRRQHMLIKSLGYTKVRTISRNKRREMLLLNIKHGFDVLEAFTSEKGTHKIVMEKEL</sequence>